<evidence type="ECO:0000256" key="10">
    <source>
        <dbReference type="RuleBase" id="RU000607"/>
    </source>
</evidence>
<feature type="binding site" evidence="9">
    <location>
        <position position="688"/>
    </location>
    <ligand>
        <name>CTP</name>
        <dbReference type="ChEBI" id="CHEBI:37563"/>
    </ligand>
</feature>
<feature type="active site" description="Proton donor" evidence="9">
    <location>
        <position position="502"/>
    </location>
</feature>
<dbReference type="GO" id="GO:0010181">
    <property type="term" value="F:FMN binding"/>
    <property type="evidence" value="ECO:0007669"/>
    <property type="project" value="UniProtKB-UniRule"/>
</dbReference>
<dbReference type="InterPro" id="IPR019772">
    <property type="entry name" value="Ferrochelatase_AS"/>
</dbReference>
<dbReference type="Gene3D" id="3.40.50.10300">
    <property type="entry name" value="CoaB-like"/>
    <property type="match status" value="1"/>
</dbReference>
<evidence type="ECO:0000313" key="14">
    <source>
        <dbReference type="EMBL" id="HJH42839.1"/>
    </source>
</evidence>
<dbReference type="Pfam" id="PF04127">
    <property type="entry name" value="DFP"/>
    <property type="match status" value="1"/>
</dbReference>
<evidence type="ECO:0000256" key="9">
    <source>
        <dbReference type="HAMAP-Rule" id="MF_02225"/>
    </source>
</evidence>
<dbReference type="GO" id="GO:0004325">
    <property type="term" value="F:ferrochelatase activity"/>
    <property type="evidence" value="ECO:0007669"/>
    <property type="project" value="UniProtKB-UniRule"/>
</dbReference>
<dbReference type="SUPFAM" id="SSF52507">
    <property type="entry name" value="Homo-oligomeric flavin-containing Cys decarboxylases, HFCD"/>
    <property type="match status" value="1"/>
</dbReference>
<dbReference type="InterPro" id="IPR001015">
    <property type="entry name" value="Ferrochelatase"/>
</dbReference>
<feature type="region of interest" description="Phosphopantothenoylcysteine decarboxylase" evidence="9">
    <location>
        <begin position="1"/>
        <end position="534"/>
    </location>
</feature>
<evidence type="ECO:0000256" key="7">
    <source>
        <dbReference type="ARBA" id="ARBA00024536"/>
    </source>
</evidence>
<comment type="cofactor">
    <cofactor evidence="9">
        <name>Mg(2+)</name>
        <dbReference type="ChEBI" id="CHEBI:18420"/>
    </cofactor>
</comment>
<dbReference type="InterPro" id="IPR033644">
    <property type="entry name" value="Ferrochelatase_C"/>
</dbReference>
<comment type="similarity">
    <text evidence="8 10">Belongs to the ferrochelatase family.</text>
</comment>
<name>A0A9D2VJJ1_9ACTN</name>
<evidence type="ECO:0000256" key="5">
    <source>
        <dbReference type="ARBA" id="ARBA00023239"/>
    </source>
</evidence>
<comment type="similarity">
    <text evidence="9 11">In the N-terminal section; belongs to the HFCD (homo-oligomeric flavin containing Cys decarboxylase) superfamily.</text>
</comment>
<comment type="function">
    <text evidence="11">Catalyzes two steps in the biosynthesis of coenzyme A. In the first step cysteine is conjugated to 4'-phosphopantothenate to form 4-phosphopantothenoylcysteine, in the latter compound is decarboxylated to form 4'-phosphopantotheine.</text>
</comment>
<comment type="function">
    <text evidence="8 10">Involved in coproporphyrin-dependent heme b biosynthesis. Catalyzes the insertion of ferrous iron into coproporphyrin III to form Fe-coproporphyrin III.</text>
</comment>
<dbReference type="Proteomes" id="UP000789325">
    <property type="component" value="Unassembled WGS sequence"/>
</dbReference>
<feature type="domain" description="Flavoprotein" evidence="12">
    <location>
        <begin position="351"/>
        <end position="523"/>
    </location>
</feature>
<comment type="similarity">
    <text evidence="9 11">In the C-terminal section; belongs to the PPC synthetase family.</text>
</comment>
<sequence>MPEGNRCGVLLVNTGTPTEPTPRAVRRYLARFLSDPRIVPMNRLGWWFVLHLFILPKRARASAEKYRAIWTAEGSPFDVAHRKLESGLQRTFDDEGLNVMVRCAMSYGEPTVLDGVRALKDAGCERLVVLPLYPQSAHSTTGAVSDGVERALRKARWNVSCDFIDNYHDDPTYIRAIAASIEHAGFQPDADDKVLFSFHSIPLADIEAGDTYELQTGASSLAVAGELGIDRNRWTIGYQCRFDKGREWLSPFTRDVLARWAEAGVGRVFFVCPNFAVDCLETLYDIEHELKPHYFDCLRKAGRTPDVRSFLYVPCLDRSRAHLKVLADVLHPYLKGGSDMGNADAAATGGKTVLLGVTGCIAAYKSCEIVRALQKAGVRVKVVMTEHATEFVGPTTFRALTHEKVAVGLFDDPEDPIHHVSLAQEADAFLIAPCTANVIAKIANGIADDLLTTTALATTAPLIIAPAMNVNMYDNGATRYNIGKLHIRGARIVEAGDGYLACGDVGKGRLADIEDIVSATLDELGVRRDLDGRRVMVTAGPTVEPIDPVRYISNRSSGKTGYAIARAAALRGADVTLVSGPVSLPAPEGVRVVRVRTAHEMLEAAEEAFRDADIAVFAAAVADMRPRAVSDRKLKKSLDGDELGAIELVENPDILATLAARKDRQVVVGFAAETNDVVPNAEAKLAAKRADFVVANQVGEGMAFGTDDNAVWFVDAEEVEELPRMPKSRLADEILDKAVQFLR</sequence>
<evidence type="ECO:0000313" key="15">
    <source>
        <dbReference type="Proteomes" id="UP000789325"/>
    </source>
</evidence>
<dbReference type="Pfam" id="PF00762">
    <property type="entry name" value="Ferrochelatase"/>
    <property type="match status" value="1"/>
</dbReference>
<feature type="binding site" evidence="8">
    <location>
        <position position="281"/>
    </location>
    <ligand>
        <name>Fe(2+)</name>
        <dbReference type="ChEBI" id="CHEBI:29033"/>
    </ligand>
</feature>
<protein>
    <recommendedName>
        <fullName evidence="9">Coenzyme A biosynthesis bifunctional protein CoaBC</fullName>
    </recommendedName>
    <alternativeName>
        <fullName evidence="9">DNA/pantothenate metabolism flavoprotein</fullName>
    </alternativeName>
    <alternativeName>
        <fullName evidence="9">Phosphopantothenoylcysteine synthetase/decarboxylase</fullName>
        <shortName evidence="9">PPCS-PPCDC</shortName>
    </alternativeName>
    <domain>
        <recommendedName>
            <fullName evidence="9">Phosphopantothenoylcysteine decarboxylase</fullName>
            <shortName evidence="9">PPC decarboxylase</shortName>
            <shortName evidence="9">PPC-DC</shortName>
            <ecNumber evidence="9">4.1.1.36</ecNumber>
        </recommendedName>
        <alternativeName>
            <fullName evidence="9">CoaC</fullName>
        </alternativeName>
    </domain>
    <domain>
        <recommendedName>
            <fullName evidence="9">Phosphopantothenate--cysteine ligase</fullName>
            <ecNumber evidence="9">6.3.2.5</ecNumber>
        </recommendedName>
        <alternativeName>
            <fullName evidence="9">CoaB</fullName>
        </alternativeName>
        <alternativeName>
            <fullName evidence="9">Phosphopantothenoylcysteine synthetase</fullName>
            <shortName evidence="9">PPC synthetase</shortName>
            <shortName evidence="9">PPC-S</shortName>
        </alternativeName>
    </domain>
</protein>
<evidence type="ECO:0000259" key="12">
    <source>
        <dbReference type="Pfam" id="PF02441"/>
    </source>
</evidence>
<dbReference type="Gene3D" id="3.40.50.1950">
    <property type="entry name" value="Flavin prenyltransferase-like"/>
    <property type="match status" value="1"/>
</dbReference>
<dbReference type="NCBIfam" id="TIGR00521">
    <property type="entry name" value="coaBC_dfp"/>
    <property type="match status" value="1"/>
</dbReference>
<dbReference type="CDD" id="cd03411">
    <property type="entry name" value="Ferrochelatase_N"/>
    <property type="match status" value="1"/>
</dbReference>
<comment type="subcellular location">
    <subcellularLocation>
        <location evidence="8 10">Cytoplasm</location>
    </subcellularLocation>
</comment>
<dbReference type="HAMAP" id="MF_00323">
    <property type="entry name" value="Ferrochelatase"/>
    <property type="match status" value="1"/>
</dbReference>
<dbReference type="GO" id="GO:0046872">
    <property type="term" value="F:metal ion binding"/>
    <property type="evidence" value="ECO:0007669"/>
    <property type="project" value="UniProtKB-UniRule"/>
</dbReference>
<dbReference type="InterPro" id="IPR033659">
    <property type="entry name" value="Ferrochelatase_N"/>
</dbReference>
<dbReference type="PANTHER" id="PTHR11108:SF1">
    <property type="entry name" value="FERROCHELATASE, MITOCHONDRIAL"/>
    <property type="match status" value="1"/>
</dbReference>
<comment type="catalytic activity">
    <reaction evidence="9 11">
        <text>(R)-4'-phosphopantothenate + L-cysteine + CTP = N-[(R)-4-phosphopantothenoyl]-L-cysteine + CMP + diphosphate + H(+)</text>
        <dbReference type="Rhea" id="RHEA:19397"/>
        <dbReference type="ChEBI" id="CHEBI:10986"/>
        <dbReference type="ChEBI" id="CHEBI:15378"/>
        <dbReference type="ChEBI" id="CHEBI:33019"/>
        <dbReference type="ChEBI" id="CHEBI:35235"/>
        <dbReference type="ChEBI" id="CHEBI:37563"/>
        <dbReference type="ChEBI" id="CHEBI:59458"/>
        <dbReference type="ChEBI" id="CHEBI:60377"/>
        <dbReference type="EC" id="6.3.2.5"/>
    </reaction>
</comment>
<dbReference type="GO" id="GO:0004632">
    <property type="term" value="F:phosphopantothenate--cysteine ligase activity"/>
    <property type="evidence" value="ECO:0007669"/>
    <property type="project" value="UniProtKB-UniRule"/>
</dbReference>
<evidence type="ECO:0000259" key="13">
    <source>
        <dbReference type="Pfam" id="PF04127"/>
    </source>
</evidence>
<dbReference type="SUPFAM" id="SSF102645">
    <property type="entry name" value="CoaB-like"/>
    <property type="match status" value="1"/>
</dbReference>
<accession>A0A9D2VJJ1</accession>
<keyword evidence="9 11" id="KW-0288">FMN</keyword>
<dbReference type="Pfam" id="PF02441">
    <property type="entry name" value="Flavoprotein"/>
    <property type="match status" value="1"/>
</dbReference>
<comment type="pathway">
    <text evidence="9 11">Cofactor biosynthesis; coenzyme A biosynthesis; CoA from (R)-pantothenate: step 2/5.</text>
</comment>
<feature type="binding site" evidence="9">
    <location>
        <begin position="652"/>
        <end position="655"/>
    </location>
    <ligand>
        <name>CTP</name>
        <dbReference type="ChEBI" id="CHEBI:37563"/>
    </ligand>
</feature>
<evidence type="ECO:0000256" key="6">
    <source>
        <dbReference type="ARBA" id="ARBA00023244"/>
    </source>
</evidence>
<comment type="pathway">
    <text evidence="9 11">Cofactor biosynthesis; coenzyme A biosynthesis; CoA from (R)-pantothenate: step 3/5.</text>
</comment>
<evidence type="ECO:0000256" key="4">
    <source>
        <dbReference type="ARBA" id="ARBA00023133"/>
    </source>
</evidence>
<dbReference type="InterPro" id="IPR007085">
    <property type="entry name" value="DNA/pantothenate-metab_flavo_C"/>
</dbReference>
<dbReference type="GO" id="GO:0015937">
    <property type="term" value="P:coenzyme A biosynthetic process"/>
    <property type="evidence" value="ECO:0007669"/>
    <property type="project" value="UniProtKB-UniRule"/>
</dbReference>
<evidence type="ECO:0000256" key="8">
    <source>
        <dbReference type="HAMAP-Rule" id="MF_00323"/>
    </source>
</evidence>
<keyword evidence="8" id="KW-0479">Metal-binding</keyword>
<evidence type="ECO:0000256" key="3">
    <source>
        <dbReference type="ARBA" id="ARBA00023004"/>
    </source>
</evidence>
<dbReference type="Gene3D" id="3.40.50.1400">
    <property type="match status" value="2"/>
</dbReference>
<keyword evidence="2 9" id="KW-0210">Decarboxylase</keyword>
<keyword evidence="4 8" id="KW-0350">Heme biosynthesis</keyword>
<feature type="binding site" evidence="9">
    <location>
        <position position="623"/>
    </location>
    <ligand>
        <name>CTP</name>
        <dbReference type="ChEBI" id="CHEBI:37563"/>
    </ligand>
</feature>
<feature type="region of interest" description="Phosphopantothenate--cysteine ligase" evidence="9">
    <location>
        <begin position="535"/>
        <end position="743"/>
    </location>
</feature>
<comment type="caution">
    <text evidence="8">Lacks conserved residue(s) required for the propagation of feature annotation.</text>
</comment>
<dbReference type="GO" id="GO:0006783">
    <property type="term" value="P:heme biosynthetic process"/>
    <property type="evidence" value="ECO:0007669"/>
    <property type="project" value="UniProtKB-UniRule"/>
</dbReference>
<dbReference type="InterPro" id="IPR003382">
    <property type="entry name" value="Flavoprotein"/>
</dbReference>
<keyword evidence="9" id="KW-0511">Multifunctional enzyme</keyword>
<organism evidence="14 15">
    <name type="scientific">Rubneribacter badeniensis</name>
    <dbReference type="NCBI Taxonomy" id="2070688"/>
    <lineage>
        <taxon>Bacteria</taxon>
        <taxon>Bacillati</taxon>
        <taxon>Actinomycetota</taxon>
        <taxon>Coriobacteriia</taxon>
        <taxon>Eggerthellales</taxon>
        <taxon>Eggerthellaceae</taxon>
        <taxon>Rubneribacter</taxon>
    </lineage>
</organism>
<dbReference type="PROSITE" id="PS00534">
    <property type="entry name" value="FERROCHELATASE"/>
    <property type="match status" value="1"/>
</dbReference>
<comment type="pathway">
    <text evidence="1 8 10">Porphyrin-containing compound metabolism; protoheme biosynthesis.</text>
</comment>
<keyword evidence="9 11" id="KW-0285">Flavoprotein</keyword>
<dbReference type="EC" id="4.1.1.36" evidence="9"/>
<dbReference type="AlphaFoldDB" id="A0A9D2VJJ1"/>
<evidence type="ECO:0000256" key="1">
    <source>
        <dbReference type="ARBA" id="ARBA00004744"/>
    </source>
</evidence>
<comment type="function">
    <text evidence="9">Catalyzes two sequential steps in the biosynthesis of coenzyme A. In the first step cysteine is conjugated to 4'-phosphopantothenate to form 4-phosphopantothenoylcysteine. In the second step the latter compound is decarboxylated to form 4'-phosphopantotheine.</text>
</comment>
<feature type="binding site" evidence="9">
    <location>
        <position position="633"/>
    </location>
    <ligand>
        <name>CTP</name>
        <dbReference type="ChEBI" id="CHEBI:37563"/>
    </ligand>
</feature>
<comment type="catalytic activity">
    <reaction evidence="9 11">
        <text>N-[(R)-4-phosphopantothenoyl]-L-cysteine + H(+) = (R)-4'-phosphopantetheine + CO2</text>
        <dbReference type="Rhea" id="RHEA:16793"/>
        <dbReference type="ChEBI" id="CHEBI:15378"/>
        <dbReference type="ChEBI" id="CHEBI:16526"/>
        <dbReference type="ChEBI" id="CHEBI:59458"/>
        <dbReference type="ChEBI" id="CHEBI:61723"/>
        <dbReference type="EC" id="4.1.1.36"/>
    </reaction>
</comment>
<dbReference type="EC" id="6.3.2.5" evidence="9"/>
<gene>
    <name evidence="9 14" type="primary">coaBC</name>
    <name evidence="8" type="synonym">cpfC</name>
    <name evidence="14" type="ORF">K8V16_03495</name>
</gene>
<evidence type="ECO:0000256" key="11">
    <source>
        <dbReference type="RuleBase" id="RU364078"/>
    </source>
</evidence>
<keyword evidence="3 8" id="KW-0408">Iron</keyword>
<dbReference type="HAMAP" id="MF_02225">
    <property type="entry name" value="CoaBC"/>
    <property type="match status" value="1"/>
</dbReference>
<dbReference type="PANTHER" id="PTHR11108">
    <property type="entry name" value="FERROCHELATASE"/>
    <property type="match status" value="1"/>
</dbReference>
<dbReference type="EMBL" id="DYZL01000065">
    <property type="protein sequence ID" value="HJH42839.1"/>
    <property type="molecule type" value="Genomic_DNA"/>
</dbReference>
<feature type="binding site" evidence="9">
    <location>
        <position position="670"/>
    </location>
    <ligand>
        <name>CTP</name>
        <dbReference type="ChEBI" id="CHEBI:37563"/>
    </ligand>
</feature>
<dbReference type="InterPro" id="IPR035929">
    <property type="entry name" value="CoaB-like_sf"/>
</dbReference>
<proteinExistence type="inferred from homology"/>
<comment type="caution">
    <text evidence="14">The sequence shown here is derived from an EMBL/GenBank/DDBJ whole genome shotgun (WGS) entry which is preliminary data.</text>
</comment>
<dbReference type="InterPro" id="IPR036551">
    <property type="entry name" value="Flavin_trans-like"/>
</dbReference>
<reference evidence="14" key="1">
    <citation type="journal article" date="2021" name="PeerJ">
        <title>Extensive microbial diversity within the chicken gut microbiome revealed by metagenomics and culture.</title>
        <authorList>
            <person name="Gilroy R."/>
            <person name="Ravi A."/>
            <person name="Getino M."/>
            <person name="Pursley I."/>
            <person name="Horton D.L."/>
            <person name="Alikhan N.F."/>
            <person name="Baker D."/>
            <person name="Gharbi K."/>
            <person name="Hall N."/>
            <person name="Watson M."/>
            <person name="Adriaenssens E.M."/>
            <person name="Foster-Nyarko E."/>
            <person name="Jarju S."/>
            <person name="Secka A."/>
            <person name="Antonio M."/>
            <person name="Oren A."/>
            <person name="Chaudhuri R.R."/>
            <person name="La Ragione R."/>
            <person name="Hildebrand F."/>
            <person name="Pallen M.J."/>
        </authorList>
    </citation>
    <scope>NUCLEOTIDE SEQUENCE</scope>
    <source>
        <strain evidence="14">USAMLcec12-2067</strain>
    </source>
</reference>
<dbReference type="GO" id="GO:0005737">
    <property type="term" value="C:cytoplasm"/>
    <property type="evidence" value="ECO:0007669"/>
    <property type="project" value="UniProtKB-SubCell"/>
</dbReference>
<keyword evidence="9" id="KW-0460">Magnesium</keyword>
<dbReference type="GO" id="GO:0004633">
    <property type="term" value="F:phosphopantothenoylcysteine decarboxylase activity"/>
    <property type="evidence" value="ECO:0007669"/>
    <property type="project" value="UniProtKB-UniRule"/>
</dbReference>
<dbReference type="CDD" id="cd00419">
    <property type="entry name" value="Ferrochelatase_C"/>
    <property type="match status" value="1"/>
</dbReference>
<dbReference type="SUPFAM" id="SSF53800">
    <property type="entry name" value="Chelatase"/>
    <property type="match status" value="1"/>
</dbReference>
<dbReference type="InterPro" id="IPR005252">
    <property type="entry name" value="CoaBC"/>
</dbReference>
<keyword evidence="9 11" id="KW-0436">Ligase</keyword>
<dbReference type="GO" id="GO:0015941">
    <property type="term" value="P:pantothenate catabolic process"/>
    <property type="evidence" value="ECO:0007669"/>
    <property type="project" value="InterPro"/>
</dbReference>
<reference evidence="14" key="2">
    <citation type="submission" date="2021-09" db="EMBL/GenBank/DDBJ databases">
        <authorList>
            <person name="Gilroy R."/>
        </authorList>
    </citation>
    <scope>NUCLEOTIDE SEQUENCE</scope>
    <source>
        <strain evidence="14">USAMLcec12-2067</strain>
    </source>
</reference>
<keyword evidence="8 10" id="KW-0963">Cytoplasm</keyword>
<dbReference type="NCBIfam" id="TIGR00109">
    <property type="entry name" value="hemH"/>
    <property type="match status" value="1"/>
</dbReference>
<comment type="catalytic activity">
    <reaction evidence="7">
        <text>Fe-coproporphyrin III + 2 H(+) = coproporphyrin III + Fe(2+)</text>
        <dbReference type="Rhea" id="RHEA:49572"/>
        <dbReference type="ChEBI" id="CHEBI:15378"/>
        <dbReference type="ChEBI" id="CHEBI:29033"/>
        <dbReference type="ChEBI" id="CHEBI:68438"/>
        <dbReference type="ChEBI" id="CHEBI:131725"/>
        <dbReference type="EC" id="4.99.1.9"/>
    </reaction>
    <physiologicalReaction direction="right-to-left" evidence="7">
        <dbReference type="Rhea" id="RHEA:49574"/>
    </physiologicalReaction>
</comment>
<keyword evidence="6 8" id="KW-0627">Porphyrin biosynthesis</keyword>
<feature type="binding site" evidence="9">
    <location>
        <position position="684"/>
    </location>
    <ligand>
        <name>CTP</name>
        <dbReference type="ChEBI" id="CHEBI:37563"/>
    </ligand>
</feature>
<feature type="binding site" evidence="8">
    <location>
        <position position="199"/>
    </location>
    <ligand>
        <name>Fe(2+)</name>
        <dbReference type="ChEBI" id="CHEBI:29033"/>
    </ligand>
</feature>
<evidence type="ECO:0000256" key="2">
    <source>
        <dbReference type="ARBA" id="ARBA00022793"/>
    </source>
</evidence>
<comment type="cofactor">
    <cofactor evidence="9">
        <name>FMN</name>
        <dbReference type="ChEBI" id="CHEBI:58210"/>
    </cofactor>
    <text evidence="9">Binds 1 FMN per subunit.</text>
</comment>
<keyword evidence="5 8" id="KW-0456">Lyase</keyword>
<feature type="domain" description="DNA/pantothenate metabolism flavoprotein C-terminal" evidence="13">
    <location>
        <begin position="530"/>
        <end position="740"/>
    </location>
</feature>